<accession>A0A0C3AUH1</accession>
<organism evidence="1 2">
    <name type="scientific">Piloderma croceum (strain F 1598)</name>
    <dbReference type="NCBI Taxonomy" id="765440"/>
    <lineage>
        <taxon>Eukaryota</taxon>
        <taxon>Fungi</taxon>
        <taxon>Dikarya</taxon>
        <taxon>Basidiomycota</taxon>
        <taxon>Agaricomycotina</taxon>
        <taxon>Agaricomycetes</taxon>
        <taxon>Agaricomycetidae</taxon>
        <taxon>Atheliales</taxon>
        <taxon>Atheliaceae</taxon>
        <taxon>Piloderma</taxon>
    </lineage>
</organism>
<keyword evidence="2" id="KW-1185">Reference proteome</keyword>
<reference evidence="2" key="2">
    <citation type="submission" date="2015-01" db="EMBL/GenBank/DDBJ databases">
        <title>Evolutionary Origins and Diversification of the Mycorrhizal Mutualists.</title>
        <authorList>
            <consortium name="DOE Joint Genome Institute"/>
            <consortium name="Mycorrhizal Genomics Consortium"/>
            <person name="Kohler A."/>
            <person name="Kuo A."/>
            <person name="Nagy L.G."/>
            <person name="Floudas D."/>
            <person name="Copeland A."/>
            <person name="Barry K.W."/>
            <person name="Cichocki N."/>
            <person name="Veneault-Fourrey C."/>
            <person name="LaButti K."/>
            <person name="Lindquist E.A."/>
            <person name="Lipzen A."/>
            <person name="Lundell T."/>
            <person name="Morin E."/>
            <person name="Murat C."/>
            <person name="Riley R."/>
            <person name="Ohm R."/>
            <person name="Sun H."/>
            <person name="Tunlid A."/>
            <person name="Henrissat B."/>
            <person name="Grigoriev I.V."/>
            <person name="Hibbett D.S."/>
            <person name="Martin F."/>
        </authorList>
    </citation>
    <scope>NUCLEOTIDE SEQUENCE [LARGE SCALE GENOMIC DNA]</scope>
    <source>
        <strain evidence="2">F 1598</strain>
    </source>
</reference>
<evidence type="ECO:0000313" key="2">
    <source>
        <dbReference type="Proteomes" id="UP000054166"/>
    </source>
</evidence>
<gene>
    <name evidence="1" type="ORF">PILCRDRAFT_11998</name>
</gene>
<dbReference type="InParanoid" id="A0A0C3AUH1"/>
<dbReference type="EMBL" id="KN833024">
    <property type="protein sequence ID" value="KIM77583.1"/>
    <property type="molecule type" value="Genomic_DNA"/>
</dbReference>
<dbReference type="AlphaFoldDB" id="A0A0C3AUH1"/>
<reference evidence="1 2" key="1">
    <citation type="submission" date="2014-04" db="EMBL/GenBank/DDBJ databases">
        <authorList>
            <consortium name="DOE Joint Genome Institute"/>
            <person name="Kuo A."/>
            <person name="Tarkka M."/>
            <person name="Buscot F."/>
            <person name="Kohler A."/>
            <person name="Nagy L.G."/>
            <person name="Floudas D."/>
            <person name="Copeland A."/>
            <person name="Barry K.W."/>
            <person name="Cichocki N."/>
            <person name="Veneault-Fourrey C."/>
            <person name="LaButti K."/>
            <person name="Lindquist E.A."/>
            <person name="Lipzen A."/>
            <person name="Lundell T."/>
            <person name="Morin E."/>
            <person name="Murat C."/>
            <person name="Sun H."/>
            <person name="Tunlid A."/>
            <person name="Henrissat B."/>
            <person name="Grigoriev I.V."/>
            <person name="Hibbett D.S."/>
            <person name="Martin F."/>
            <person name="Nordberg H.P."/>
            <person name="Cantor M.N."/>
            <person name="Hua S.X."/>
        </authorList>
    </citation>
    <scope>NUCLEOTIDE SEQUENCE [LARGE SCALE GENOMIC DNA]</scope>
    <source>
        <strain evidence="1 2">F 1598</strain>
    </source>
</reference>
<protein>
    <submittedName>
        <fullName evidence="1">Uncharacterized protein</fullName>
    </submittedName>
</protein>
<sequence length="50" mass="5366">MPDSASHSPTPPMLEIQLPDMANSTSLALPIQLPNPAPFNRSIAQVRSEP</sequence>
<evidence type="ECO:0000313" key="1">
    <source>
        <dbReference type="EMBL" id="KIM77583.1"/>
    </source>
</evidence>
<dbReference type="Proteomes" id="UP000054166">
    <property type="component" value="Unassembled WGS sequence"/>
</dbReference>
<proteinExistence type="predicted"/>
<dbReference type="HOGENOM" id="CLU_3125605_0_0_1"/>
<name>A0A0C3AUH1_PILCF</name>